<sequence>MVNDRSKRLSATATASVDFPNLVTHSLGRGGRGALFTGNSADSVEEQSPHVTRSAFVVSLKASDMPAEDEYDSAAIDHHDAILAPLCHRQRDIERFGDIDFVIIGCGCLGSQIAIQLAALGARHFLLVDADRIDENDLNHLPWANEADLGWLKTDRLATHLAAGFSATVFALPEFAEGASALRLIANYANNPFFILAGGDSRPAQDLLSACRALEAGLPPHLHVGRSANYCMAGPLALLHEDACSVCHCAIQVATDDGLRAPPATVDSQLVASLAVSQIAQKCLSRHSVARGRQWTLDLKAISPSCALSKHPECKVCP</sequence>
<dbReference type="EMBL" id="LWBS01000327">
    <property type="protein sequence ID" value="OAP92478.1"/>
    <property type="molecule type" value="Genomic_DNA"/>
</dbReference>
<evidence type="ECO:0000313" key="2">
    <source>
        <dbReference type="EMBL" id="OAP92478.1"/>
    </source>
</evidence>
<gene>
    <name evidence="2" type="ORF">A4U53_04325</name>
</gene>
<proteinExistence type="predicted"/>
<dbReference type="Gene3D" id="3.40.50.720">
    <property type="entry name" value="NAD(P)-binding Rossmann-like Domain"/>
    <property type="match status" value="1"/>
</dbReference>
<accession>A0A179BL86</accession>
<dbReference type="InterPro" id="IPR035985">
    <property type="entry name" value="Ubiquitin-activating_enz"/>
</dbReference>
<comment type="caution">
    <text evidence="2">The sequence shown here is derived from an EMBL/GenBank/DDBJ whole genome shotgun (WGS) entry which is preliminary data.</text>
</comment>
<dbReference type="Pfam" id="PF00899">
    <property type="entry name" value="ThiF"/>
    <property type="match status" value="1"/>
</dbReference>
<feature type="domain" description="THIF-type NAD/FAD binding fold" evidence="1">
    <location>
        <begin position="92"/>
        <end position="315"/>
    </location>
</feature>
<dbReference type="SUPFAM" id="SSF69572">
    <property type="entry name" value="Activating enzymes of the ubiquitin-like proteins"/>
    <property type="match status" value="1"/>
</dbReference>
<dbReference type="GO" id="GO:0008641">
    <property type="term" value="F:ubiquitin-like modifier activating enzyme activity"/>
    <property type="evidence" value="ECO:0007669"/>
    <property type="project" value="InterPro"/>
</dbReference>
<dbReference type="AlphaFoldDB" id="A0A179BL86"/>
<dbReference type="InterPro" id="IPR000594">
    <property type="entry name" value="ThiF_NAD_FAD-bd"/>
</dbReference>
<protein>
    <submittedName>
        <fullName evidence="2">Thiamin biosynthesis protein</fullName>
    </submittedName>
</protein>
<reference evidence="2" key="1">
    <citation type="submission" date="2016-04" db="EMBL/GenBank/DDBJ databases">
        <title>Fast-growing isolate from the root nodules of Vavilovia formosa.</title>
        <authorList>
            <person name="Kimeklis A."/>
            <person name="Safronova V."/>
            <person name="Belimov A."/>
            <person name="Andronov E."/>
        </authorList>
    </citation>
    <scope>NUCLEOTIDE SEQUENCE [LARGE SCALE GENOMIC DNA]</scope>
    <source>
        <strain evidence="2">Vaf-46</strain>
    </source>
</reference>
<evidence type="ECO:0000259" key="1">
    <source>
        <dbReference type="Pfam" id="PF00899"/>
    </source>
</evidence>
<name>A0A179BL86_RHILE</name>
<dbReference type="eggNOG" id="COG0476">
    <property type="taxonomic scope" value="Bacteria"/>
</dbReference>
<organism evidence="2">
    <name type="scientific">Rhizobium leguminosarum</name>
    <dbReference type="NCBI Taxonomy" id="384"/>
    <lineage>
        <taxon>Bacteria</taxon>
        <taxon>Pseudomonadati</taxon>
        <taxon>Pseudomonadota</taxon>
        <taxon>Alphaproteobacteria</taxon>
        <taxon>Hyphomicrobiales</taxon>
        <taxon>Rhizobiaceae</taxon>
        <taxon>Rhizobium/Agrobacterium group</taxon>
        <taxon>Rhizobium</taxon>
    </lineage>
</organism>